<keyword evidence="3" id="KW-1185">Reference proteome</keyword>
<organism evidence="2 3">
    <name type="scientific">Linnemannia elongata AG-77</name>
    <dbReference type="NCBI Taxonomy" id="1314771"/>
    <lineage>
        <taxon>Eukaryota</taxon>
        <taxon>Fungi</taxon>
        <taxon>Fungi incertae sedis</taxon>
        <taxon>Mucoromycota</taxon>
        <taxon>Mortierellomycotina</taxon>
        <taxon>Mortierellomycetes</taxon>
        <taxon>Mortierellales</taxon>
        <taxon>Mortierellaceae</taxon>
        <taxon>Linnemannia</taxon>
    </lineage>
</organism>
<dbReference type="Proteomes" id="UP000078512">
    <property type="component" value="Unassembled WGS sequence"/>
</dbReference>
<proteinExistence type="predicted"/>
<feature type="signal peptide" evidence="1">
    <location>
        <begin position="1"/>
        <end position="21"/>
    </location>
</feature>
<protein>
    <submittedName>
        <fullName evidence="2">Uncharacterized protein</fullName>
    </submittedName>
</protein>
<feature type="chain" id="PRO_5008276417" evidence="1">
    <location>
        <begin position="22"/>
        <end position="122"/>
    </location>
</feature>
<reference evidence="2 3" key="1">
    <citation type="submission" date="2016-05" db="EMBL/GenBank/DDBJ databases">
        <title>Genome sequencing reveals origins of a unique bacterial endosymbiosis in the earliest lineages of terrestrial Fungi.</title>
        <authorList>
            <consortium name="DOE Joint Genome Institute"/>
            <person name="Uehling J."/>
            <person name="Gryganskyi A."/>
            <person name="Hameed K."/>
            <person name="Tschaplinski T."/>
            <person name="Misztal P."/>
            <person name="Wu S."/>
            <person name="Desiro A."/>
            <person name="Vande Pol N."/>
            <person name="Du Z.-Y."/>
            <person name="Zienkiewicz A."/>
            <person name="Zienkiewicz K."/>
            <person name="Morin E."/>
            <person name="Tisserant E."/>
            <person name="Splivallo R."/>
            <person name="Hainaut M."/>
            <person name="Henrissat B."/>
            <person name="Ohm R."/>
            <person name="Kuo A."/>
            <person name="Yan J."/>
            <person name="Lipzen A."/>
            <person name="Nolan M."/>
            <person name="Labutti K."/>
            <person name="Barry K."/>
            <person name="Goldstein A."/>
            <person name="Labbe J."/>
            <person name="Schadt C."/>
            <person name="Tuskan G."/>
            <person name="Grigoriev I."/>
            <person name="Martin F."/>
            <person name="Vilgalys R."/>
            <person name="Bonito G."/>
        </authorList>
    </citation>
    <scope>NUCLEOTIDE SEQUENCE [LARGE SCALE GENOMIC DNA]</scope>
    <source>
        <strain evidence="2 3">AG-77</strain>
    </source>
</reference>
<evidence type="ECO:0000313" key="2">
    <source>
        <dbReference type="EMBL" id="OAQ29354.1"/>
    </source>
</evidence>
<keyword evidence="1" id="KW-0732">Signal</keyword>
<dbReference type="EMBL" id="KV442041">
    <property type="protein sequence ID" value="OAQ29354.1"/>
    <property type="molecule type" value="Genomic_DNA"/>
</dbReference>
<sequence>MKLWNLSILAAFLSLQAICRADCPEGRSGCLENCKDTCDGGWKDGASGCKLGCTSECNLRCLTPRGGCHKGYCWAGCASGVPFAFNEWCYTTRGRSQDYNYVSCSNDNECSMDWRCAGSCTV</sequence>
<gene>
    <name evidence="2" type="ORF">K457DRAFT_125842</name>
</gene>
<evidence type="ECO:0000256" key="1">
    <source>
        <dbReference type="SAM" id="SignalP"/>
    </source>
</evidence>
<accession>A0A197JYM5</accession>
<evidence type="ECO:0000313" key="3">
    <source>
        <dbReference type="Proteomes" id="UP000078512"/>
    </source>
</evidence>
<dbReference type="AlphaFoldDB" id="A0A197JYM5"/>
<dbReference type="OrthoDB" id="2443710at2759"/>
<name>A0A197JYM5_9FUNG</name>